<dbReference type="PANTHER" id="PTHR34322">
    <property type="entry name" value="TRANSPOSASE, Y1_TNP DOMAIN-CONTAINING"/>
    <property type="match status" value="1"/>
</dbReference>
<dbReference type="EMBL" id="LCHM01000042">
    <property type="protein sequence ID" value="KKT36198.1"/>
    <property type="molecule type" value="Genomic_DNA"/>
</dbReference>
<dbReference type="GO" id="GO:0004803">
    <property type="term" value="F:transposase activity"/>
    <property type="evidence" value="ECO:0007669"/>
    <property type="project" value="InterPro"/>
</dbReference>
<dbReference type="PANTHER" id="PTHR34322:SF2">
    <property type="entry name" value="TRANSPOSASE IS200-LIKE DOMAIN-CONTAINING PROTEIN"/>
    <property type="match status" value="1"/>
</dbReference>
<dbReference type="SUPFAM" id="SSF143422">
    <property type="entry name" value="Transposase IS200-like"/>
    <property type="match status" value="1"/>
</dbReference>
<evidence type="ECO:0000313" key="2">
    <source>
        <dbReference type="EMBL" id="KKT36198.1"/>
    </source>
</evidence>
<evidence type="ECO:0000313" key="3">
    <source>
        <dbReference type="Proteomes" id="UP000034617"/>
    </source>
</evidence>
<feature type="domain" description="Transposase IS200-like" evidence="1">
    <location>
        <begin position="34"/>
        <end position="178"/>
    </location>
</feature>
<reference evidence="2 3" key="1">
    <citation type="journal article" date="2015" name="Nature">
        <title>rRNA introns, odd ribosomes, and small enigmatic genomes across a large radiation of phyla.</title>
        <authorList>
            <person name="Brown C.T."/>
            <person name="Hug L.A."/>
            <person name="Thomas B.C."/>
            <person name="Sharon I."/>
            <person name="Castelle C.J."/>
            <person name="Singh A."/>
            <person name="Wilkins M.J."/>
            <person name="Williams K.H."/>
            <person name="Banfield J.F."/>
        </authorList>
    </citation>
    <scope>NUCLEOTIDE SEQUENCE [LARGE SCALE GENOMIC DNA]</scope>
</reference>
<dbReference type="InterPro" id="IPR036515">
    <property type="entry name" value="Transposase_17_sf"/>
</dbReference>
<gene>
    <name evidence="2" type="ORF">UW22_C0042G0005</name>
</gene>
<dbReference type="GO" id="GO:0003677">
    <property type="term" value="F:DNA binding"/>
    <property type="evidence" value="ECO:0007669"/>
    <property type="project" value="InterPro"/>
</dbReference>
<dbReference type="AlphaFoldDB" id="A0A0G1GPE5"/>
<dbReference type="GO" id="GO:0006313">
    <property type="term" value="P:DNA transposition"/>
    <property type="evidence" value="ECO:0007669"/>
    <property type="project" value="InterPro"/>
</dbReference>
<evidence type="ECO:0000259" key="1">
    <source>
        <dbReference type="SMART" id="SM01321"/>
    </source>
</evidence>
<dbReference type="Pfam" id="PF01797">
    <property type="entry name" value="Y1_Tnp"/>
    <property type="match status" value="1"/>
</dbReference>
<dbReference type="SMART" id="SM01321">
    <property type="entry name" value="Y1_Tnp"/>
    <property type="match status" value="1"/>
</dbReference>
<comment type="caution">
    <text evidence="2">The sequence shown here is derived from an EMBL/GenBank/DDBJ whole genome shotgun (WGS) entry which is preliminary data.</text>
</comment>
<dbReference type="Gene3D" id="3.30.70.1290">
    <property type="entry name" value="Transposase IS200-like"/>
    <property type="match status" value="1"/>
</dbReference>
<proteinExistence type="predicted"/>
<name>A0A0G1GPE5_9BACT</name>
<protein>
    <recommendedName>
        <fullName evidence="1">Transposase IS200-like domain-containing protein</fullName>
    </recommendedName>
</protein>
<organism evidence="2 3">
    <name type="scientific">Candidatus Gottesmanbacteria bacterium GW2011_GWB1_44_11c</name>
    <dbReference type="NCBI Taxonomy" id="1618447"/>
    <lineage>
        <taxon>Bacteria</taxon>
        <taxon>Candidatus Gottesmaniibacteriota</taxon>
    </lineage>
</organism>
<dbReference type="InterPro" id="IPR002686">
    <property type="entry name" value="Transposase_17"/>
</dbReference>
<dbReference type="Proteomes" id="UP000034617">
    <property type="component" value="Unassembled WGS sequence"/>
</dbReference>
<sequence>MTRELTNYYIHLARSDLARYTTCMPAKNIVKLYVEGGYYHIYNRGIDKQTIFLDDDHYRVFLSSLKQLLLPPDKVKPLPHTFTVQGRTLHGITHKRKNYYGKIELLVYCLMPNHFHLLIHQPVQRAIDQFMQSLSIRYSLFFNKTHKRVGPVFQSLYKAINVTEEPYLLHLSRYIHRNPLKYTKDLKNAYSSYGEYLGLRKTEWIKPEIVLASFEPTKLPFLKHTNTYKSFVEYDNEELDQYIDSSLALEDDKLL</sequence>
<accession>A0A0G1GPE5</accession>